<proteinExistence type="predicted"/>
<evidence type="ECO:0000313" key="1">
    <source>
        <dbReference type="EMBL" id="MFC3115826.1"/>
    </source>
</evidence>
<keyword evidence="2" id="KW-1185">Reference proteome</keyword>
<accession>A0ABV7FDY7</accession>
<organism evidence="1 2">
    <name type="scientific">Cellvibrio fontiphilus</name>
    <dbReference type="NCBI Taxonomy" id="1815559"/>
    <lineage>
        <taxon>Bacteria</taxon>
        <taxon>Pseudomonadati</taxon>
        <taxon>Pseudomonadota</taxon>
        <taxon>Gammaproteobacteria</taxon>
        <taxon>Cellvibrionales</taxon>
        <taxon>Cellvibrionaceae</taxon>
        <taxon>Cellvibrio</taxon>
    </lineage>
</organism>
<dbReference type="Proteomes" id="UP001595555">
    <property type="component" value="Unassembled WGS sequence"/>
</dbReference>
<comment type="caution">
    <text evidence="1">The sequence shown here is derived from an EMBL/GenBank/DDBJ whole genome shotgun (WGS) entry which is preliminary data.</text>
</comment>
<dbReference type="RefSeq" id="WP_378118515.1">
    <property type="nucleotide sequence ID" value="NZ_JBHRTF010000004.1"/>
</dbReference>
<name>A0ABV7FDY7_9GAMM</name>
<sequence>MPQQIAKPINNKMPSTERRGELGIVLFIDLPADEYSGGDRLGYNWFGG</sequence>
<gene>
    <name evidence="1" type="ORF">ACFODX_09680</name>
</gene>
<dbReference type="EMBL" id="JBHRTF010000004">
    <property type="protein sequence ID" value="MFC3115826.1"/>
    <property type="molecule type" value="Genomic_DNA"/>
</dbReference>
<reference evidence="2" key="1">
    <citation type="journal article" date="2019" name="Int. J. Syst. Evol. Microbiol.">
        <title>The Global Catalogue of Microorganisms (GCM) 10K type strain sequencing project: providing services to taxonomists for standard genome sequencing and annotation.</title>
        <authorList>
            <consortium name="The Broad Institute Genomics Platform"/>
            <consortium name="The Broad Institute Genome Sequencing Center for Infectious Disease"/>
            <person name="Wu L."/>
            <person name="Ma J."/>
        </authorList>
    </citation>
    <scope>NUCLEOTIDE SEQUENCE [LARGE SCALE GENOMIC DNA]</scope>
    <source>
        <strain evidence="2">KCTC 52237</strain>
    </source>
</reference>
<evidence type="ECO:0000313" key="2">
    <source>
        <dbReference type="Proteomes" id="UP001595555"/>
    </source>
</evidence>
<protein>
    <submittedName>
        <fullName evidence="1">Uncharacterized protein</fullName>
    </submittedName>
</protein>